<feature type="transmembrane region" description="Helical" evidence="6">
    <location>
        <begin position="315"/>
        <end position="342"/>
    </location>
</feature>
<feature type="transmembrane region" description="Helical" evidence="6">
    <location>
        <begin position="106"/>
        <end position="127"/>
    </location>
</feature>
<organism evidence="7 8">
    <name type="scientific">Diaporthe australafricana</name>
    <dbReference type="NCBI Taxonomy" id="127596"/>
    <lineage>
        <taxon>Eukaryota</taxon>
        <taxon>Fungi</taxon>
        <taxon>Dikarya</taxon>
        <taxon>Ascomycota</taxon>
        <taxon>Pezizomycotina</taxon>
        <taxon>Sordariomycetes</taxon>
        <taxon>Sordariomycetidae</taxon>
        <taxon>Diaporthales</taxon>
        <taxon>Diaporthaceae</taxon>
        <taxon>Diaporthe</taxon>
    </lineage>
</organism>
<evidence type="ECO:0000256" key="2">
    <source>
        <dbReference type="ARBA" id="ARBA00008974"/>
    </source>
</evidence>
<dbReference type="PANTHER" id="PTHR30618">
    <property type="entry name" value="NCS1 FAMILY PURINE/PYRIMIDINE TRANSPORTER"/>
    <property type="match status" value="1"/>
</dbReference>
<evidence type="ECO:0000256" key="3">
    <source>
        <dbReference type="ARBA" id="ARBA00022692"/>
    </source>
</evidence>
<comment type="subcellular location">
    <subcellularLocation>
        <location evidence="1">Membrane</location>
        <topology evidence="1">Multi-pass membrane protein</topology>
    </subcellularLocation>
</comment>
<feature type="transmembrane region" description="Helical" evidence="6">
    <location>
        <begin position="354"/>
        <end position="371"/>
    </location>
</feature>
<evidence type="ECO:0000313" key="8">
    <source>
        <dbReference type="Proteomes" id="UP001583177"/>
    </source>
</evidence>
<evidence type="ECO:0000256" key="1">
    <source>
        <dbReference type="ARBA" id="ARBA00004141"/>
    </source>
</evidence>
<keyword evidence="5 6" id="KW-0472">Membrane</keyword>
<gene>
    <name evidence="7" type="ORF">Daus18300_011957</name>
</gene>
<protein>
    <recommendedName>
        <fullName evidence="9">NCS1 nucleoside transporter family protein</fullName>
    </recommendedName>
</protein>
<dbReference type="Gene3D" id="1.10.4160.10">
    <property type="entry name" value="Hydantoin permease"/>
    <property type="match status" value="1"/>
</dbReference>
<feature type="transmembrane region" description="Helical" evidence="6">
    <location>
        <begin position="377"/>
        <end position="402"/>
    </location>
</feature>
<comment type="caution">
    <text evidence="7">The sequence shown here is derived from an EMBL/GenBank/DDBJ whole genome shotgun (WGS) entry which is preliminary data.</text>
</comment>
<dbReference type="PANTHER" id="PTHR30618:SF4">
    <property type="entry name" value="ALLANTOIN PERMEASE"/>
    <property type="match status" value="1"/>
</dbReference>
<dbReference type="InterPro" id="IPR001248">
    <property type="entry name" value="Pur-cyt_permease"/>
</dbReference>
<evidence type="ECO:0000256" key="6">
    <source>
        <dbReference type="SAM" id="Phobius"/>
    </source>
</evidence>
<name>A0ABR3W4K5_9PEZI</name>
<proteinExistence type="inferred from homology"/>
<dbReference type="CDD" id="cd11482">
    <property type="entry name" value="SLC-NCS1sbd_NRT1-like"/>
    <property type="match status" value="1"/>
</dbReference>
<feature type="transmembrane region" description="Helical" evidence="6">
    <location>
        <begin position="221"/>
        <end position="241"/>
    </location>
</feature>
<accession>A0ABR3W4K5</accession>
<keyword evidence="3 6" id="KW-0812">Transmembrane</keyword>
<feature type="transmembrane region" description="Helical" evidence="6">
    <location>
        <begin position="433"/>
        <end position="451"/>
    </location>
</feature>
<feature type="transmembrane region" description="Helical" evidence="6">
    <location>
        <begin position="262"/>
        <end position="282"/>
    </location>
</feature>
<feature type="transmembrane region" description="Helical" evidence="6">
    <location>
        <begin position="463"/>
        <end position="482"/>
    </location>
</feature>
<sequence length="543" mass="59547">MGFLQRVELSYVSRWVNDDIRPIESTRRTWGFLTFHNFWLLVNCNITTYLTGSALIPLGLTWWQAFICIVLGNLIATGAVVINSLPGSYYHIGFPVFSRTVWGMWGCQYGFTAWVGGECVYLILLSWDPRLESHIPNTIPSDTGMTTAQFISYIIFSVVSLPVIWIRPHRLERFFHFACSVTVVFFIVFLVWALATMGPAGFGDTITSGSDLPHTGGPDSVAWLMVYGIVSTIGSIAAGILNQNDYSRFATRPKHAILGQAVSFPVYGIFSSLIGILVTAAAQHRFGGEAIWNPPTLFARLLADDETAGTRAACFFAGLCLVISQIGVNVPGNALAGGFDLAATFPRYLNIRRGAYLTAIFSVIVNPWRLVNTATTFLTVLSSYSVFLAPMTGLMISSYLVVNKRKIDVDDLYRGNSESIYWFSYGCNWRAPVAWLVGVVPCMPGFVAAVDTSVSVSPGAIELYYMSYIYGLLSSGLVYAVLHRVFPAKALDSFVRTAPSARELQEFHLGKWDVTLAETPNVVDVVSGHAGKTGATVTTETHV</sequence>
<reference evidence="7 8" key="1">
    <citation type="journal article" date="2024" name="IMA Fungus">
        <title>IMA Genome - F19 : A genome assembly and annotation guide to empower mycologists, including annotated draft genome sequences of Ceratocystis pirilliformis, Diaporthe australafricana, Fusarium ophioides, Paecilomyces lecythidis, and Sporothrix stenoceras.</title>
        <authorList>
            <person name="Aylward J."/>
            <person name="Wilson A.M."/>
            <person name="Visagie C.M."/>
            <person name="Spraker J."/>
            <person name="Barnes I."/>
            <person name="Buitendag C."/>
            <person name="Ceriani C."/>
            <person name="Del Mar Angel L."/>
            <person name="du Plessis D."/>
            <person name="Fuchs T."/>
            <person name="Gasser K."/>
            <person name="Kramer D."/>
            <person name="Li W."/>
            <person name="Munsamy K."/>
            <person name="Piso A."/>
            <person name="Price J.L."/>
            <person name="Sonnekus B."/>
            <person name="Thomas C."/>
            <person name="van der Nest A."/>
            <person name="van Dijk A."/>
            <person name="van Heerden A."/>
            <person name="van Vuuren N."/>
            <person name="Yilmaz N."/>
            <person name="Duong T.A."/>
            <person name="van der Merwe N.A."/>
            <person name="Wingfield M.J."/>
            <person name="Wingfield B.D."/>
        </authorList>
    </citation>
    <scope>NUCLEOTIDE SEQUENCE [LARGE SCALE GENOMIC DNA]</scope>
    <source>
        <strain evidence="7 8">CMW 18300</strain>
    </source>
</reference>
<evidence type="ECO:0008006" key="9">
    <source>
        <dbReference type="Google" id="ProtNLM"/>
    </source>
</evidence>
<keyword evidence="4 6" id="KW-1133">Transmembrane helix</keyword>
<feature type="transmembrane region" description="Helical" evidence="6">
    <location>
        <begin position="62"/>
        <end position="85"/>
    </location>
</feature>
<evidence type="ECO:0000256" key="4">
    <source>
        <dbReference type="ARBA" id="ARBA00022989"/>
    </source>
</evidence>
<evidence type="ECO:0000313" key="7">
    <source>
        <dbReference type="EMBL" id="KAL1853129.1"/>
    </source>
</evidence>
<dbReference type="Pfam" id="PF02133">
    <property type="entry name" value="Transp_cyt_pur"/>
    <property type="match status" value="1"/>
</dbReference>
<evidence type="ECO:0000256" key="5">
    <source>
        <dbReference type="ARBA" id="ARBA00023136"/>
    </source>
</evidence>
<feature type="transmembrane region" description="Helical" evidence="6">
    <location>
        <begin position="30"/>
        <end position="50"/>
    </location>
</feature>
<feature type="transmembrane region" description="Helical" evidence="6">
    <location>
        <begin position="147"/>
        <end position="167"/>
    </location>
</feature>
<dbReference type="InterPro" id="IPR045225">
    <property type="entry name" value="Uracil/uridine/allantoin_perm"/>
</dbReference>
<keyword evidence="8" id="KW-1185">Reference proteome</keyword>
<comment type="similarity">
    <text evidence="2">Belongs to the purine-cytosine permease (2.A.39) family.</text>
</comment>
<feature type="transmembrane region" description="Helical" evidence="6">
    <location>
        <begin position="174"/>
        <end position="195"/>
    </location>
</feature>
<dbReference type="Proteomes" id="UP001583177">
    <property type="component" value="Unassembled WGS sequence"/>
</dbReference>
<dbReference type="EMBL" id="JAWRVE010000153">
    <property type="protein sequence ID" value="KAL1853129.1"/>
    <property type="molecule type" value="Genomic_DNA"/>
</dbReference>